<protein>
    <submittedName>
        <fullName evidence="2">Uncharacterized protein</fullName>
    </submittedName>
</protein>
<reference evidence="2 3" key="1">
    <citation type="submission" date="2021-03" db="EMBL/GenBank/DDBJ databases">
        <title>Whole genome shotgun sequence of Actinoplanes toevensis NBRC 105298.</title>
        <authorList>
            <person name="Komaki H."/>
            <person name="Tamura T."/>
        </authorList>
    </citation>
    <scope>NUCLEOTIDE SEQUENCE [LARGE SCALE GENOMIC DNA]</scope>
    <source>
        <strain evidence="2 3">NBRC 105298</strain>
    </source>
</reference>
<keyword evidence="1" id="KW-0812">Transmembrane</keyword>
<organism evidence="2 3">
    <name type="scientific">Paractinoplanes toevensis</name>
    <dbReference type="NCBI Taxonomy" id="571911"/>
    <lineage>
        <taxon>Bacteria</taxon>
        <taxon>Bacillati</taxon>
        <taxon>Actinomycetota</taxon>
        <taxon>Actinomycetes</taxon>
        <taxon>Micromonosporales</taxon>
        <taxon>Micromonosporaceae</taxon>
        <taxon>Paractinoplanes</taxon>
    </lineage>
</organism>
<dbReference type="RefSeq" id="WP_213008147.1">
    <property type="nucleotide sequence ID" value="NZ_BOQN01000052.1"/>
</dbReference>
<dbReference type="AlphaFoldDB" id="A0A919W4Z2"/>
<proteinExistence type="predicted"/>
<sequence length="206" mass="22538">MHLGQSKTALRKFRVLLTVVLSFITASATPAFAGTALRRILRKASVFLAVVVSLIAVSATPAAAGGFYYRNYYFFGSSPNTLRTMQGDISVWWDPGSPRHLDVAIHVYIDKSFETYADRCAMKLAGQLMDLNGNVWNVPDVAFTCNEALDTIGNKGAGDSLLRHSLISDTNAAWIRPYVCVYLYYTSDPTVSKCAGDGAWMQYNGG</sequence>
<name>A0A919W4Z2_9ACTN</name>
<keyword evidence="3" id="KW-1185">Reference proteome</keyword>
<evidence type="ECO:0000313" key="3">
    <source>
        <dbReference type="Proteomes" id="UP000677082"/>
    </source>
</evidence>
<dbReference type="Proteomes" id="UP000677082">
    <property type="component" value="Unassembled WGS sequence"/>
</dbReference>
<dbReference type="EMBL" id="BOQN01000052">
    <property type="protein sequence ID" value="GIM92270.1"/>
    <property type="molecule type" value="Genomic_DNA"/>
</dbReference>
<feature type="transmembrane region" description="Helical" evidence="1">
    <location>
        <begin position="43"/>
        <end position="69"/>
    </location>
</feature>
<accession>A0A919W4Z2</accession>
<comment type="caution">
    <text evidence="2">The sequence shown here is derived from an EMBL/GenBank/DDBJ whole genome shotgun (WGS) entry which is preliminary data.</text>
</comment>
<evidence type="ECO:0000256" key="1">
    <source>
        <dbReference type="SAM" id="Phobius"/>
    </source>
</evidence>
<keyword evidence="1" id="KW-1133">Transmembrane helix</keyword>
<keyword evidence="1" id="KW-0472">Membrane</keyword>
<evidence type="ECO:0000313" key="2">
    <source>
        <dbReference type="EMBL" id="GIM92270.1"/>
    </source>
</evidence>
<gene>
    <name evidence="2" type="ORF">Ato02nite_040630</name>
</gene>